<evidence type="ECO:0000256" key="7">
    <source>
        <dbReference type="RuleBase" id="RU000454"/>
    </source>
</evidence>
<evidence type="ECO:0000256" key="6">
    <source>
        <dbReference type="PIRSR" id="PIRSR601461-2"/>
    </source>
</evidence>
<dbReference type="PRINTS" id="PR00792">
    <property type="entry name" value="PEPSIN"/>
</dbReference>
<dbReference type="Proteomes" id="UP000316726">
    <property type="component" value="Chromosome 12"/>
</dbReference>
<dbReference type="InterPro" id="IPR011001">
    <property type="entry name" value="Saposin-like"/>
</dbReference>
<feature type="domain" description="Saposin B-type" evidence="9">
    <location>
        <begin position="310"/>
        <end position="349"/>
    </location>
</feature>
<dbReference type="InterPro" id="IPR008139">
    <property type="entry name" value="SaposinB_dom"/>
</dbReference>
<dbReference type="OrthoDB" id="771136at2759"/>
<keyword evidence="2 7" id="KW-0645">Protease</keyword>
<dbReference type="FunFam" id="2.40.70.10:FF:000044">
    <property type="entry name" value="Lysosomal aspartic protease"/>
    <property type="match status" value="1"/>
</dbReference>
<dbReference type="PANTHER" id="PTHR47966:SF51">
    <property type="entry name" value="BETA-SITE APP-CLEAVING ENZYME, ISOFORM A-RELATED"/>
    <property type="match status" value="1"/>
</dbReference>
<dbReference type="EMBL" id="CP031045">
    <property type="protein sequence ID" value="QDZ24051.1"/>
    <property type="molecule type" value="Genomic_DNA"/>
</dbReference>
<evidence type="ECO:0000313" key="11">
    <source>
        <dbReference type="EMBL" id="CAD9716392.1"/>
    </source>
</evidence>
<dbReference type="Gene3D" id="2.40.70.10">
    <property type="entry name" value="Acid Proteases"/>
    <property type="match status" value="2"/>
</dbReference>
<evidence type="ECO:0000313" key="13">
    <source>
        <dbReference type="Proteomes" id="UP000316726"/>
    </source>
</evidence>
<evidence type="ECO:0000256" key="3">
    <source>
        <dbReference type="ARBA" id="ARBA00022750"/>
    </source>
</evidence>
<gene>
    <name evidence="12" type="ORF">A3770_12p65690</name>
    <name evidence="11" type="ORF">CPRI1469_LOCUS5248</name>
</gene>
<reference evidence="11" key="2">
    <citation type="submission" date="2021-01" db="EMBL/GenBank/DDBJ databases">
        <authorList>
            <person name="Corre E."/>
            <person name="Pelletier E."/>
            <person name="Niang G."/>
            <person name="Scheremetjew M."/>
            <person name="Finn R."/>
            <person name="Kale V."/>
            <person name="Holt S."/>
            <person name="Cochrane G."/>
            <person name="Meng A."/>
            <person name="Brown T."/>
            <person name="Cohen L."/>
        </authorList>
    </citation>
    <scope>NUCLEOTIDE SEQUENCE</scope>
    <source>
        <strain evidence="11">CCMP1205</strain>
    </source>
</reference>
<dbReference type="InterPro" id="IPR001461">
    <property type="entry name" value="Aspartic_peptidase_A1"/>
</dbReference>
<feature type="disulfide bond" evidence="6">
    <location>
        <begin position="111"/>
        <end position="118"/>
    </location>
</feature>
<evidence type="ECO:0000256" key="4">
    <source>
        <dbReference type="ARBA" id="ARBA00022801"/>
    </source>
</evidence>
<dbReference type="InterPro" id="IPR033121">
    <property type="entry name" value="PEPTIDASE_A1"/>
</dbReference>
<dbReference type="STRING" id="1764295.A0A5B8MUR2"/>
<dbReference type="InterPro" id="IPR001969">
    <property type="entry name" value="Aspartic_peptidase_AS"/>
</dbReference>
<dbReference type="Pfam" id="PF00026">
    <property type="entry name" value="Asp"/>
    <property type="match status" value="1"/>
</dbReference>
<dbReference type="PROSITE" id="PS50015">
    <property type="entry name" value="SAP_B"/>
    <property type="match status" value="1"/>
</dbReference>
<evidence type="ECO:0000313" key="12">
    <source>
        <dbReference type="EMBL" id="QDZ24051.1"/>
    </source>
</evidence>
<evidence type="ECO:0000259" key="10">
    <source>
        <dbReference type="PROSITE" id="PS51767"/>
    </source>
</evidence>
<dbReference type="SUPFAM" id="SSF47862">
    <property type="entry name" value="Saposin"/>
    <property type="match status" value="1"/>
</dbReference>
<dbReference type="Pfam" id="PF03489">
    <property type="entry name" value="SapB_2"/>
    <property type="match status" value="1"/>
</dbReference>
<feature type="signal peptide" evidence="8">
    <location>
        <begin position="1"/>
        <end position="25"/>
    </location>
</feature>
<evidence type="ECO:0000256" key="1">
    <source>
        <dbReference type="ARBA" id="ARBA00007447"/>
    </source>
</evidence>
<dbReference type="GO" id="GO:0004190">
    <property type="term" value="F:aspartic-type endopeptidase activity"/>
    <property type="evidence" value="ECO:0007669"/>
    <property type="project" value="UniProtKB-KW"/>
</dbReference>
<dbReference type="SUPFAM" id="SSF50630">
    <property type="entry name" value="Acid proteases"/>
    <property type="match status" value="1"/>
</dbReference>
<sequence>MSHRRDVVVLASVVLCGLLCGHVSATSNRVTLKHKPLDVERIRRGKVLRAGQLARNHFEEVGSHLGDHKEVITNYMDAQYYGEIALGTPGQNFEVVFDTGSSNLWIPSKSCKWYNVACKLHNQYDSTKSTTYVKNGTEFAIQYGSGSLSGFLSSDTCSVADLDIQGQTFAEATNEPGIAFVMGRFDGILGLAFERIAVDGVVPVFYNMISQFNIQPLFSVWFSRTANASPGGEIVFGDVDPAHFDGDHTYVPVTREAYWQFNVDAASIGNGDFNFCEGGCPAIADTGTSLIAGPSKEVAKINKMLGATDALADECKQYLSSYLPDLLKKVENASPLEVCQDMHLCDKVTGLYKMKQTSSARRSLSSVLGGRSVVDEEEASDVCQLCQMAATFVENSLQNNATAEWVENFVEHEVCDNLLPASGEGVVDCDKLGSMPNIDFSIGGRNFTLTPDQYILKVTTAGQSECISGFMGIDLPPSAGPLWILGDVFLGAYHTVFDFQNKRVGFATAK</sequence>
<dbReference type="EMBL" id="HBHL01008019">
    <property type="protein sequence ID" value="CAD9716392.1"/>
    <property type="molecule type" value="Transcribed_RNA"/>
</dbReference>
<accession>A0A5B8MUR2</accession>
<dbReference type="PROSITE" id="PS51767">
    <property type="entry name" value="PEPTIDASE_A1"/>
    <property type="match status" value="1"/>
</dbReference>
<keyword evidence="5 6" id="KW-1015">Disulfide bond</keyword>
<evidence type="ECO:0000256" key="2">
    <source>
        <dbReference type="ARBA" id="ARBA00022670"/>
    </source>
</evidence>
<organism evidence="12 13">
    <name type="scientific">Chloropicon primus</name>
    <dbReference type="NCBI Taxonomy" id="1764295"/>
    <lineage>
        <taxon>Eukaryota</taxon>
        <taxon>Viridiplantae</taxon>
        <taxon>Chlorophyta</taxon>
        <taxon>Chloropicophyceae</taxon>
        <taxon>Chloropicales</taxon>
        <taxon>Chloropicaceae</taxon>
        <taxon>Chloropicon</taxon>
    </lineage>
</organism>
<evidence type="ECO:0000259" key="9">
    <source>
        <dbReference type="PROSITE" id="PS50015"/>
    </source>
</evidence>
<dbReference type="InterPro" id="IPR021109">
    <property type="entry name" value="Peptidase_aspartic_dom_sf"/>
</dbReference>
<name>A0A5B8MUR2_9CHLO</name>
<keyword evidence="13" id="KW-1185">Reference proteome</keyword>
<dbReference type="InterPro" id="IPR008138">
    <property type="entry name" value="SapB_2"/>
</dbReference>
<dbReference type="FunFam" id="2.40.70.10:FF:000115">
    <property type="entry name" value="Lysosomal aspartic protease"/>
    <property type="match status" value="1"/>
</dbReference>
<dbReference type="AlphaFoldDB" id="A0A5B8MUR2"/>
<keyword evidence="4 7" id="KW-0378">Hydrolase</keyword>
<dbReference type="Gene3D" id="1.10.225.10">
    <property type="entry name" value="Saposin-like"/>
    <property type="match status" value="1"/>
</dbReference>
<evidence type="ECO:0000256" key="5">
    <source>
        <dbReference type="ARBA" id="ARBA00023157"/>
    </source>
</evidence>
<proteinExistence type="inferred from homology"/>
<protein>
    <submittedName>
        <fullName evidence="12">Aspartic peptidase</fullName>
    </submittedName>
</protein>
<keyword evidence="3 7" id="KW-0064">Aspartyl protease</keyword>
<feature type="disulfide bond" evidence="6">
    <location>
        <begin position="429"/>
        <end position="466"/>
    </location>
</feature>
<dbReference type="PROSITE" id="PS00141">
    <property type="entry name" value="ASP_PROTEASE"/>
    <property type="match status" value="2"/>
</dbReference>
<feature type="chain" id="PRO_5036366825" evidence="8">
    <location>
        <begin position="26"/>
        <end position="510"/>
    </location>
</feature>
<dbReference type="PANTHER" id="PTHR47966">
    <property type="entry name" value="BETA-SITE APP-CLEAVING ENZYME, ISOFORM A-RELATED"/>
    <property type="match status" value="1"/>
</dbReference>
<evidence type="ECO:0000256" key="8">
    <source>
        <dbReference type="SAM" id="SignalP"/>
    </source>
</evidence>
<dbReference type="GO" id="GO:0006508">
    <property type="term" value="P:proteolysis"/>
    <property type="evidence" value="ECO:0007669"/>
    <property type="project" value="UniProtKB-KW"/>
</dbReference>
<feature type="domain" description="Peptidase A1" evidence="10">
    <location>
        <begin position="80"/>
        <end position="507"/>
    </location>
</feature>
<keyword evidence="8" id="KW-0732">Signal</keyword>
<comment type="similarity">
    <text evidence="1 7">Belongs to the peptidase A1 family.</text>
</comment>
<reference evidence="12 13" key="1">
    <citation type="submission" date="2018-07" db="EMBL/GenBank/DDBJ databases">
        <title>The complete nuclear genome of the prasinophyte Chloropicon primus (CCMP1205).</title>
        <authorList>
            <person name="Pombert J.-F."/>
            <person name="Otis C."/>
            <person name="Turmel M."/>
            <person name="Lemieux C."/>
        </authorList>
    </citation>
    <scope>NUCLEOTIDE SEQUENCE [LARGE SCALE GENOMIC DNA]</scope>
    <source>
        <strain evidence="12 13">CCMP1205</strain>
    </source>
</reference>